<keyword evidence="5" id="KW-0479">Metal-binding</keyword>
<evidence type="ECO:0000256" key="5">
    <source>
        <dbReference type="ARBA" id="ARBA00022723"/>
    </source>
</evidence>
<dbReference type="Pfam" id="PF08245">
    <property type="entry name" value="Mur_ligase_M"/>
    <property type="match status" value="1"/>
</dbReference>
<evidence type="ECO:0000256" key="10">
    <source>
        <dbReference type="ARBA" id="ARBA00047493"/>
    </source>
</evidence>
<dbReference type="InterPro" id="IPR001645">
    <property type="entry name" value="Folylpolyglutamate_synth"/>
</dbReference>
<dbReference type="Gene3D" id="3.90.190.20">
    <property type="entry name" value="Mur ligase, C-terminal domain"/>
    <property type="match status" value="1"/>
</dbReference>
<evidence type="ECO:0000256" key="8">
    <source>
        <dbReference type="ARBA" id="ARBA00022842"/>
    </source>
</evidence>
<dbReference type="SUPFAM" id="SSF53244">
    <property type="entry name" value="MurD-like peptide ligases, peptide-binding domain"/>
    <property type="match status" value="1"/>
</dbReference>
<reference evidence="14" key="1">
    <citation type="submission" date="2021-04" db="EMBL/GenBank/DDBJ databases">
        <title>Genome seq and assembly of Bacillus sp.</title>
        <authorList>
            <person name="Chhetri G."/>
        </authorList>
    </citation>
    <scope>NUCLEOTIDE SEQUENCE</scope>
    <source>
        <strain evidence="14">RG28</strain>
    </source>
</reference>
<comment type="caution">
    <text evidence="14">The sequence shown here is derived from an EMBL/GenBank/DDBJ whole genome shotgun (WGS) entry which is preliminary data.</text>
</comment>
<dbReference type="NCBIfam" id="TIGR01499">
    <property type="entry name" value="folC"/>
    <property type="match status" value="1"/>
</dbReference>
<dbReference type="EMBL" id="JAGIYQ010000001">
    <property type="protein sequence ID" value="MBP0723894.1"/>
    <property type="molecule type" value="Genomic_DNA"/>
</dbReference>
<dbReference type="InterPro" id="IPR018109">
    <property type="entry name" value="Folylpolyglutamate_synth_CS"/>
</dbReference>
<protein>
    <recommendedName>
        <fullName evidence="3">tetrahydrofolate synthase</fullName>
        <ecNumber evidence="3">6.3.2.17</ecNumber>
    </recommendedName>
    <alternativeName>
        <fullName evidence="9">Tetrahydrofolylpolyglutamate synthase</fullName>
    </alternativeName>
</protein>
<gene>
    <name evidence="14" type="ORF">J5Y03_01690</name>
</gene>
<evidence type="ECO:0000256" key="3">
    <source>
        <dbReference type="ARBA" id="ARBA00013025"/>
    </source>
</evidence>
<dbReference type="GO" id="GO:0005524">
    <property type="term" value="F:ATP binding"/>
    <property type="evidence" value="ECO:0007669"/>
    <property type="project" value="UniProtKB-KW"/>
</dbReference>
<comment type="similarity">
    <text evidence="2 11">Belongs to the folylpolyglutamate synthase family.</text>
</comment>
<evidence type="ECO:0000256" key="2">
    <source>
        <dbReference type="ARBA" id="ARBA00008276"/>
    </source>
</evidence>
<comment type="catalytic activity">
    <reaction evidence="10">
        <text>(6S)-5,6,7,8-tetrahydrofolyl-(gamma-L-Glu)(n) + L-glutamate + ATP = (6S)-5,6,7,8-tetrahydrofolyl-(gamma-L-Glu)(n+1) + ADP + phosphate + H(+)</text>
        <dbReference type="Rhea" id="RHEA:10580"/>
        <dbReference type="Rhea" id="RHEA-COMP:14738"/>
        <dbReference type="Rhea" id="RHEA-COMP:14740"/>
        <dbReference type="ChEBI" id="CHEBI:15378"/>
        <dbReference type="ChEBI" id="CHEBI:29985"/>
        <dbReference type="ChEBI" id="CHEBI:30616"/>
        <dbReference type="ChEBI" id="CHEBI:43474"/>
        <dbReference type="ChEBI" id="CHEBI:141005"/>
        <dbReference type="ChEBI" id="CHEBI:456216"/>
        <dbReference type="EC" id="6.3.2.17"/>
    </reaction>
</comment>
<feature type="domain" description="Mur ligase C-terminal" evidence="12">
    <location>
        <begin position="300"/>
        <end position="421"/>
    </location>
</feature>
<dbReference type="PIRSF" id="PIRSF001563">
    <property type="entry name" value="Folylpolyglu_synth"/>
    <property type="match status" value="1"/>
</dbReference>
<dbReference type="PANTHER" id="PTHR11136">
    <property type="entry name" value="FOLYLPOLYGLUTAMATE SYNTHASE-RELATED"/>
    <property type="match status" value="1"/>
</dbReference>
<dbReference type="AlphaFoldDB" id="A0A940NE97"/>
<dbReference type="Gene3D" id="3.40.1190.10">
    <property type="entry name" value="Mur-like, catalytic domain"/>
    <property type="match status" value="1"/>
</dbReference>
<dbReference type="SUPFAM" id="SSF53623">
    <property type="entry name" value="MurD-like peptide ligases, catalytic domain"/>
    <property type="match status" value="1"/>
</dbReference>
<dbReference type="InterPro" id="IPR004101">
    <property type="entry name" value="Mur_ligase_C"/>
</dbReference>
<evidence type="ECO:0000256" key="1">
    <source>
        <dbReference type="ARBA" id="ARBA00001946"/>
    </source>
</evidence>
<keyword evidence="8" id="KW-0460">Magnesium</keyword>
<dbReference type="GO" id="GO:0005737">
    <property type="term" value="C:cytoplasm"/>
    <property type="evidence" value="ECO:0007669"/>
    <property type="project" value="TreeGrafter"/>
</dbReference>
<keyword evidence="6 11" id="KW-0547">Nucleotide-binding</keyword>
<evidence type="ECO:0000313" key="14">
    <source>
        <dbReference type="EMBL" id="MBP0723894.1"/>
    </source>
</evidence>
<keyword evidence="15" id="KW-1185">Reference proteome</keyword>
<evidence type="ECO:0000313" key="15">
    <source>
        <dbReference type="Proteomes" id="UP000682134"/>
    </source>
</evidence>
<dbReference type="FunFam" id="3.40.1190.10:FF:000011">
    <property type="entry name" value="Folylpolyglutamate synthase/dihydrofolate synthase"/>
    <property type="match status" value="1"/>
</dbReference>
<dbReference type="GO" id="GO:0008841">
    <property type="term" value="F:dihydrofolate synthase activity"/>
    <property type="evidence" value="ECO:0007669"/>
    <property type="project" value="TreeGrafter"/>
</dbReference>
<dbReference type="EC" id="6.3.2.17" evidence="3"/>
<evidence type="ECO:0000256" key="7">
    <source>
        <dbReference type="ARBA" id="ARBA00022840"/>
    </source>
</evidence>
<proteinExistence type="inferred from homology"/>
<dbReference type="GO" id="GO:0004326">
    <property type="term" value="F:tetrahydrofolylpolyglutamate synthase activity"/>
    <property type="evidence" value="ECO:0007669"/>
    <property type="project" value="UniProtKB-EC"/>
</dbReference>
<dbReference type="PROSITE" id="PS01011">
    <property type="entry name" value="FOLYLPOLYGLU_SYNT_1"/>
    <property type="match status" value="1"/>
</dbReference>
<accession>A0A940NE97</accession>
<evidence type="ECO:0000256" key="6">
    <source>
        <dbReference type="ARBA" id="ARBA00022741"/>
    </source>
</evidence>
<dbReference type="Proteomes" id="UP000682134">
    <property type="component" value="Unassembled WGS sequence"/>
</dbReference>
<organism evidence="14 15">
    <name type="scientific">Gottfriedia endophytica</name>
    <dbReference type="NCBI Taxonomy" id="2820819"/>
    <lineage>
        <taxon>Bacteria</taxon>
        <taxon>Bacillati</taxon>
        <taxon>Bacillota</taxon>
        <taxon>Bacilli</taxon>
        <taxon>Bacillales</taxon>
        <taxon>Bacillaceae</taxon>
        <taxon>Gottfriedia</taxon>
    </lineage>
</organism>
<feature type="domain" description="Mur ligase central" evidence="13">
    <location>
        <begin position="140"/>
        <end position="272"/>
    </location>
</feature>
<sequence>MFTSYEESIEWITGRLQLGITPGLERMYEMLERLGNPHLKINAIHVGGTNGKGSTISFLQNILSAGGYSVGTFTSPYIVNYNEQFSVNGNPILNEDFVQVVSKVKEVVLEVEKLSCGAPTEFEILTAIAFYYFGIYKPQDFVLIEVGLGGELDSTNVITPLISIITSIGYDHMGILGHTLRDITKNKAGIIKEGVPIISAVTQNEAIEELVKVAKLKKSPTYLLEKEFFVEDFKTKEGELFIFCSPSQKIMHLQTSMIGCHQVFNASCALMAIELLQEKKIISVSEKVIRKGLLNAKWVGRLEKLNDNPIVLIDGAHNDQGIQSLVKTIQQHYGDRKINVLFSALKDKEVSKMIGQLEQIASTLTMTTFDFPRAHTKEELFELSREYEGNTKIQFESSFQKAISDICKKIEKNDVILITGSLYFISNVRKYFVR</sequence>
<keyword evidence="4 11" id="KW-0436">Ligase</keyword>
<dbReference type="GO" id="GO:0046872">
    <property type="term" value="F:metal ion binding"/>
    <property type="evidence" value="ECO:0007669"/>
    <property type="project" value="UniProtKB-KW"/>
</dbReference>
<evidence type="ECO:0000256" key="11">
    <source>
        <dbReference type="PIRNR" id="PIRNR001563"/>
    </source>
</evidence>
<evidence type="ECO:0000259" key="12">
    <source>
        <dbReference type="Pfam" id="PF02875"/>
    </source>
</evidence>
<keyword evidence="7 11" id="KW-0067">ATP-binding</keyword>
<dbReference type="InterPro" id="IPR036565">
    <property type="entry name" value="Mur-like_cat_sf"/>
</dbReference>
<evidence type="ECO:0000256" key="9">
    <source>
        <dbReference type="ARBA" id="ARBA00030592"/>
    </source>
</evidence>
<dbReference type="PANTHER" id="PTHR11136:SF0">
    <property type="entry name" value="DIHYDROFOLATE SYNTHETASE-RELATED"/>
    <property type="match status" value="1"/>
</dbReference>
<dbReference type="InterPro" id="IPR036615">
    <property type="entry name" value="Mur_ligase_C_dom_sf"/>
</dbReference>
<evidence type="ECO:0000256" key="4">
    <source>
        <dbReference type="ARBA" id="ARBA00022598"/>
    </source>
</evidence>
<dbReference type="Pfam" id="PF02875">
    <property type="entry name" value="Mur_ligase_C"/>
    <property type="match status" value="1"/>
</dbReference>
<name>A0A940NE97_9BACI</name>
<dbReference type="PROSITE" id="PS01012">
    <property type="entry name" value="FOLYLPOLYGLU_SYNT_2"/>
    <property type="match status" value="1"/>
</dbReference>
<dbReference type="InterPro" id="IPR013221">
    <property type="entry name" value="Mur_ligase_cen"/>
</dbReference>
<evidence type="ECO:0000259" key="13">
    <source>
        <dbReference type="Pfam" id="PF08245"/>
    </source>
</evidence>
<comment type="cofactor">
    <cofactor evidence="1">
        <name>Mg(2+)</name>
        <dbReference type="ChEBI" id="CHEBI:18420"/>
    </cofactor>
</comment>